<sequence length="156" mass="17989">MERLTITAEEEELEIQVDDSQEKNENPALCLVGRFLTERPIRIRIMKEKMAEYWQPVCKVAIKEVNSNLFLFQFFHPKDLERVLKQGPWSFDGHTLVLGLMQQGCVPSMIPLNHVPYWVQVHDIPAGCMSETAGKQLGNFIGDFMEYDGKNNSNFL</sequence>
<name>A0A392QEV5_9FABA</name>
<feature type="non-terminal residue" evidence="2">
    <location>
        <position position="156"/>
    </location>
</feature>
<reference evidence="2 3" key="1">
    <citation type="journal article" date="2018" name="Front. Plant Sci.">
        <title>Red Clover (Trifolium pratense) and Zigzag Clover (T. medium) - A Picture of Genomic Similarities and Differences.</title>
        <authorList>
            <person name="Dluhosova J."/>
            <person name="Istvanek J."/>
            <person name="Nedelnik J."/>
            <person name="Repkova J."/>
        </authorList>
    </citation>
    <scope>NUCLEOTIDE SEQUENCE [LARGE SCALE GENOMIC DNA]</scope>
    <source>
        <strain evidence="3">cv. 10/8</strain>
        <tissue evidence="2">Leaf</tissue>
    </source>
</reference>
<protein>
    <submittedName>
        <fullName evidence="2">DUF4283 domain protein</fullName>
    </submittedName>
</protein>
<proteinExistence type="predicted"/>
<feature type="domain" description="DUF4283" evidence="1">
    <location>
        <begin position="25"/>
        <end position="104"/>
    </location>
</feature>
<accession>A0A392QEV5</accession>
<dbReference type="AlphaFoldDB" id="A0A392QEV5"/>
<dbReference type="InterPro" id="IPR025558">
    <property type="entry name" value="DUF4283"/>
</dbReference>
<dbReference type="PANTHER" id="PTHR31286">
    <property type="entry name" value="GLYCINE-RICH CELL WALL STRUCTURAL PROTEIN 1.8-LIKE"/>
    <property type="match status" value="1"/>
</dbReference>
<keyword evidence="3" id="KW-1185">Reference proteome</keyword>
<evidence type="ECO:0000313" key="3">
    <source>
        <dbReference type="Proteomes" id="UP000265520"/>
    </source>
</evidence>
<dbReference type="Pfam" id="PF14111">
    <property type="entry name" value="DUF4283"/>
    <property type="match status" value="1"/>
</dbReference>
<evidence type="ECO:0000259" key="1">
    <source>
        <dbReference type="Pfam" id="PF14111"/>
    </source>
</evidence>
<dbReference type="Proteomes" id="UP000265520">
    <property type="component" value="Unassembled WGS sequence"/>
</dbReference>
<organism evidence="2 3">
    <name type="scientific">Trifolium medium</name>
    <dbReference type="NCBI Taxonomy" id="97028"/>
    <lineage>
        <taxon>Eukaryota</taxon>
        <taxon>Viridiplantae</taxon>
        <taxon>Streptophyta</taxon>
        <taxon>Embryophyta</taxon>
        <taxon>Tracheophyta</taxon>
        <taxon>Spermatophyta</taxon>
        <taxon>Magnoliopsida</taxon>
        <taxon>eudicotyledons</taxon>
        <taxon>Gunneridae</taxon>
        <taxon>Pentapetalae</taxon>
        <taxon>rosids</taxon>
        <taxon>fabids</taxon>
        <taxon>Fabales</taxon>
        <taxon>Fabaceae</taxon>
        <taxon>Papilionoideae</taxon>
        <taxon>50 kb inversion clade</taxon>
        <taxon>NPAAA clade</taxon>
        <taxon>Hologalegina</taxon>
        <taxon>IRL clade</taxon>
        <taxon>Trifolieae</taxon>
        <taxon>Trifolium</taxon>
    </lineage>
</organism>
<dbReference type="EMBL" id="LXQA010131886">
    <property type="protein sequence ID" value="MCI22704.1"/>
    <property type="molecule type" value="Genomic_DNA"/>
</dbReference>
<dbReference type="PANTHER" id="PTHR31286:SF153">
    <property type="entry name" value="DUF4283 DOMAIN PROTEIN"/>
    <property type="match status" value="1"/>
</dbReference>
<dbReference type="InterPro" id="IPR040256">
    <property type="entry name" value="At4g02000-like"/>
</dbReference>
<evidence type="ECO:0000313" key="2">
    <source>
        <dbReference type="EMBL" id="MCI22704.1"/>
    </source>
</evidence>
<comment type="caution">
    <text evidence="2">The sequence shown here is derived from an EMBL/GenBank/DDBJ whole genome shotgun (WGS) entry which is preliminary data.</text>
</comment>